<evidence type="ECO:0000256" key="3">
    <source>
        <dbReference type="ARBA" id="ARBA00023125"/>
    </source>
</evidence>
<evidence type="ECO:0000313" key="6">
    <source>
        <dbReference type="Proteomes" id="UP000295371"/>
    </source>
</evidence>
<dbReference type="RefSeq" id="WP_243831910.1">
    <property type="nucleotide sequence ID" value="NZ_SOAW01000002.1"/>
</dbReference>
<evidence type="ECO:0000256" key="1">
    <source>
        <dbReference type="ARBA" id="ARBA00011046"/>
    </source>
</evidence>
<keyword evidence="3" id="KW-0238">DNA-binding</keyword>
<organism evidence="5 6">
    <name type="scientific">Naumannella halotolerans</name>
    <dbReference type="NCBI Taxonomy" id="993414"/>
    <lineage>
        <taxon>Bacteria</taxon>
        <taxon>Bacillati</taxon>
        <taxon>Actinomycetota</taxon>
        <taxon>Actinomycetes</taxon>
        <taxon>Propionibacteriales</taxon>
        <taxon>Propionibacteriaceae</taxon>
        <taxon>Naumannella</taxon>
    </lineage>
</organism>
<sequence>MTETSHAKKSGGSGAARTRGMGELERVIMDQLWSADQALTVRDVYTALSENRDIAYTTVMTVLDRLAKKQLVDRERDGRAWRYRSATGRDELAAEIMDTALGEDVQERTAALVAFADRVSPDEAALLLEALAAVEANRSSGPPHESV</sequence>
<keyword evidence="2" id="KW-0805">Transcription regulation</keyword>
<comment type="caution">
    <text evidence="5">The sequence shown here is derived from an EMBL/GenBank/DDBJ whole genome shotgun (WGS) entry which is preliminary data.</text>
</comment>
<evidence type="ECO:0000256" key="4">
    <source>
        <dbReference type="ARBA" id="ARBA00023163"/>
    </source>
</evidence>
<dbReference type="Gene3D" id="6.10.140.850">
    <property type="match status" value="1"/>
</dbReference>
<dbReference type="GO" id="GO:0003677">
    <property type="term" value="F:DNA binding"/>
    <property type="evidence" value="ECO:0007669"/>
    <property type="project" value="UniProtKB-KW"/>
</dbReference>
<dbReference type="SUPFAM" id="SSF46785">
    <property type="entry name" value="Winged helix' DNA-binding domain"/>
    <property type="match status" value="1"/>
</dbReference>
<evidence type="ECO:0000256" key="2">
    <source>
        <dbReference type="ARBA" id="ARBA00023015"/>
    </source>
</evidence>
<dbReference type="InterPro" id="IPR005650">
    <property type="entry name" value="BlaI_family"/>
</dbReference>
<dbReference type="GO" id="GO:0045892">
    <property type="term" value="P:negative regulation of DNA-templated transcription"/>
    <property type="evidence" value="ECO:0007669"/>
    <property type="project" value="InterPro"/>
</dbReference>
<keyword evidence="6" id="KW-1185">Reference proteome</keyword>
<name>A0A4R7J3N1_9ACTN</name>
<dbReference type="Proteomes" id="UP000295371">
    <property type="component" value="Unassembled WGS sequence"/>
</dbReference>
<evidence type="ECO:0000313" key="5">
    <source>
        <dbReference type="EMBL" id="TDT30963.1"/>
    </source>
</evidence>
<comment type="similarity">
    <text evidence="1">Belongs to the BlaI transcriptional regulatory family.</text>
</comment>
<reference evidence="5 6" key="1">
    <citation type="submission" date="2019-03" db="EMBL/GenBank/DDBJ databases">
        <title>Genomic Encyclopedia of Archaeal and Bacterial Type Strains, Phase II (KMG-II): from individual species to whole genera.</title>
        <authorList>
            <person name="Goeker M."/>
        </authorList>
    </citation>
    <scope>NUCLEOTIDE SEQUENCE [LARGE SCALE GENOMIC DNA]</scope>
    <source>
        <strain evidence="5 6">DSM 24323</strain>
    </source>
</reference>
<accession>A0A4R7J3N1</accession>
<proteinExistence type="inferred from homology"/>
<protein>
    <submittedName>
        <fullName evidence="5">Putative transcriptional regulator</fullName>
    </submittedName>
</protein>
<dbReference type="InterPro" id="IPR036388">
    <property type="entry name" value="WH-like_DNA-bd_sf"/>
</dbReference>
<dbReference type="EMBL" id="SOAW01000002">
    <property type="protein sequence ID" value="TDT30963.1"/>
    <property type="molecule type" value="Genomic_DNA"/>
</dbReference>
<gene>
    <name evidence="5" type="ORF">CLV29_2371</name>
</gene>
<dbReference type="InterPro" id="IPR036390">
    <property type="entry name" value="WH_DNA-bd_sf"/>
</dbReference>
<keyword evidence="4" id="KW-0804">Transcription</keyword>
<dbReference type="AlphaFoldDB" id="A0A4R7J3N1"/>
<dbReference type="Gene3D" id="1.10.10.10">
    <property type="entry name" value="Winged helix-like DNA-binding domain superfamily/Winged helix DNA-binding domain"/>
    <property type="match status" value="1"/>
</dbReference>
<dbReference type="Pfam" id="PF03965">
    <property type="entry name" value="Penicillinase_R"/>
    <property type="match status" value="1"/>
</dbReference>